<gene>
    <name evidence="4" type="ORF">CA984_26170</name>
</gene>
<dbReference type="Proteomes" id="UP000194761">
    <property type="component" value="Unassembled WGS sequence"/>
</dbReference>
<dbReference type="GO" id="GO:0012506">
    <property type="term" value="C:vesicle membrane"/>
    <property type="evidence" value="ECO:0007669"/>
    <property type="project" value="InterPro"/>
</dbReference>
<keyword evidence="5" id="KW-1185">Reference proteome</keyword>
<accession>A0A243RHC7</accession>
<evidence type="ECO:0000256" key="2">
    <source>
        <dbReference type="ARBA" id="ARBA00035108"/>
    </source>
</evidence>
<sequence length="85" mass="9123">MAGERSRGAALAAEGRLPPERVALVDLLDRLLAGGVVVTGDLVLSIADIDLVRISLRVLITSVNGSFTTERKNEHGRNGYEPVRE</sequence>
<dbReference type="InterPro" id="IPR000638">
    <property type="entry name" value="Gas-vesicle_GvpA-like"/>
</dbReference>
<evidence type="ECO:0000256" key="1">
    <source>
        <dbReference type="ARBA" id="ARBA00022987"/>
    </source>
</evidence>
<dbReference type="Pfam" id="PF00741">
    <property type="entry name" value="Gas_vesicle"/>
    <property type="match status" value="1"/>
</dbReference>
<dbReference type="RefSeq" id="WP_086576208.1">
    <property type="nucleotide sequence ID" value="NZ_NGFP01000135.1"/>
</dbReference>
<dbReference type="GO" id="GO:0031411">
    <property type="term" value="C:gas vesicle"/>
    <property type="evidence" value="ECO:0007669"/>
    <property type="project" value="UniProtKB-SubCell"/>
</dbReference>
<organism evidence="4 5">
    <name type="scientific">Streptosporangium minutum</name>
    <dbReference type="NCBI Taxonomy" id="569862"/>
    <lineage>
        <taxon>Bacteria</taxon>
        <taxon>Bacillati</taxon>
        <taxon>Actinomycetota</taxon>
        <taxon>Actinomycetes</taxon>
        <taxon>Streptosporangiales</taxon>
        <taxon>Streptosporangiaceae</taxon>
        <taxon>Streptosporangium</taxon>
    </lineage>
</organism>
<proteinExistence type="inferred from homology"/>
<dbReference type="GO" id="GO:0005198">
    <property type="term" value="F:structural molecule activity"/>
    <property type="evidence" value="ECO:0007669"/>
    <property type="project" value="InterPro"/>
</dbReference>
<name>A0A243RHC7_9ACTN</name>
<comment type="similarity">
    <text evidence="3">Belongs to the gas vesicle GvpA family.</text>
</comment>
<keyword evidence="1" id="KW-0304">Gas vesicle</keyword>
<dbReference type="InterPro" id="IPR050530">
    <property type="entry name" value="GvpA"/>
</dbReference>
<evidence type="ECO:0000313" key="5">
    <source>
        <dbReference type="Proteomes" id="UP000194761"/>
    </source>
</evidence>
<dbReference type="PANTHER" id="PTHR35344">
    <property type="entry name" value="GAS VESICLE STRUCTURAL PROTEIN 2-RELATED"/>
    <property type="match status" value="1"/>
</dbReference>
<evidence type="ECO:0000256" key="3">
    <source>
        <dbReference type="ARBA" id="ARBA00035646"/>
    </source>
</evidence>
<reference evidence="4 5" key="1">
    <citation type="submission" date="2017-05" db="EMBL/GenBank/DDBJ databases">
        <title>Biotechnological potential of actinobacteria isolated from South African environments.</title>
        <authorList>
            <person name="Le Roes-Hill M."/>
            <person name="Prins A."/>
            <person name="Durrell K.A."/>
        </authorList>
    </citation>
    <scope>NUCLEOTIDE SEQUENCE [LARGE SCALE GENOMIC DNA]</scope>
    <source>
        <strain evidence="4">M26</strain>
    </source>
</reference>
<protein>
    <submittedName>
        <fullName evidence="4">Gas vesicle protein</fullName>
    </submittedName>
</protein>
<dbReference type="AlphaFoldDB" id="A0A243RHC7"/>
<dbReference type="EMBL" id="NGFP01000135">
    <property type="protein sequence ID" value="OUC93480.1"/>
    <property type="molecule type" value="Genomic_DNA"/>
</dbReference>
<comment type="subcellular location">
    <subcellularLocation>
        <location evidence="2">Gas vesicle</location>
    </subcellularLocation>
</comment>
<dbReference type="PANTHER" id="PTHR35344:SF4">
    <property type="entry name" value="GAS VESICLE PROTEIN A1"/>
    <property type="match status" value="1"/>
</dbReference>
<evidence type="ECO:0000313" key="4">
    <source>
        <dbReference type="EMBL" id="OUC93480.1"/>
    </source>
</evidence>
<comment type="caution">
    <text evidence="4">The sequence shown here is derived from an EMBL/GenBank/DDBJ whole genome shotgun (WGS) entry which is preliminary data.</text>
</comment>